<gene>
    <name evidence="1" type="ORF">CPter291_2707</name>
</gene>
<reference evidence="1 2" key="1">
    <citation type="submission" date="2015-11" db="EMBL/GenBank/DDBJ databases">
        <title>Exploring the genomic traits of fungus-feeding bacterial genus Collimonas.</title>
        <authorList>
            <person name="Song C."/>
            <person name="Schmidt R."/>
            <person name="de Jager V."/>
            <person name="Krzyzanowska D."/>
            <person name="Jongedijk E."/>
            <person name="Cankar K."/>
            <person name="Beekwilder J."/>
            <person name="van Veen A."/>
            <person name="de Boer W."/>
            <person name="van Veen J.A."/>
            <person name="Garbeva P."/>
        </authorList>
    </citation>
    <scope>NUCLEOTIDE SEQUENCE [LARGE SCALE GENOMIC DNA]</scope>
    <source>
        <strain evidence="1 2">Ter291</strain>
    </source>
</reference>
<accession>A0ABM5Z7I7</accession>
<name>A0ABM5Z7I7_9BURK</name>
<sequence>MDDVFCSLAINIHPEICHSSAGRQKILRQAGEGFDGANKEPGGAAASAID</sequence>
<dbReference type="Proteomes" id="UP000074914">
    <property type="component" value="Chromosome"/>
</dbReference>
<proteinExistence type="predicted"/>
<keyword evidence="2" id="KW-1185">Reference proteome</keyword>
<evidence type="ECO:0000313" key="1">
    <source>
        <dbReference type="EMBL" id="AMP14964.1"/>
    </source>
</evidence>
<evidence type="ECO:0000313" key="2">
    <source>
        <dbReference type="Proteomes" id="UP000074914"/>
    </source>
</evidence>
<protein>
    <submittedName>
        <fullName evidence="1">Uncharacterized protein</fullName>
    </submittedName>
</protein>
<organism evidence="1 2">
    <name type="scientific">Collimonas pratensis</name>
    <dbReference type="NCBI Taxonomy" id="279113"/>
    <lineage>
        <taxon>Bacteria</taxon>
        <taxon>Pseudomonadati</taxon>
        <taxon>Pseudomonadota</taxon>
        <taxon>Betaproteobacteria</taxon>
        <taxon>Burkholderiales</taxon>
        <taxon>Oxalobacteraceae</taxon>
        <taxon>Collimonas</taxon>
    </lineage>
</organism>
<dbReference type="EMBL" id="CP013236">
    <property type="protein sequence ID" value="AMP14964.1"/>
    <property type="molecule type" value="Genomic_DNA"/>
</dbReference>